<gene>
    <name evidence="1" type="ORF">FN960_13530</name>
</gene>
<dbReference type="AlphaFoldDB" id="A0A553ZWT6"/>
<sequence length="71" mass="8046">MAYLIQVYVIGREEPIYESERYDGDVKKGVKAVDGALTDNKIVSFGLMGEDEILIRSENVTHVEITEIKEK</sequence>
<dbReference type="RefSeq" id="WP_143849268.1">
    <property type="nucleotide sequence ID" value="NZ_VLXZ01000008.1"/>
</dbReference>
<name>A0A553ZWT6_9BACI</name>
<evidence type="ECO:0000313" key="1">
    <source>
        <dbReference type="EMBL" id="TSB45928.1"/>
    </source>
</evidence>
<evidence type="ECO:0000313" key="2">
    <source>
        <dbReference type="Proteomes" id="UP000318521"/>
    </source>
</evidence>
<proteinExistence type="predicted"/>
<keyword evidence="2" id="KW-1185">Reference proteome</keyword>
<organism evidence="1 2">
    <name type="scientific">Alkalicoccobacillus porphyridii</name>
    <dbReference type="NCBI Taxonomy" id="2597270"/>
    <lineage>
        <taxon>Bacteria</taxon>
        <taxon>Bacillati</taxon>
        <taxon>Bacillota</taxon>
        <taxon>Bacilli</taxon>
        <taxon>Bacillales</taxon>
        <taxon>Bacillaceae</taxon>
        <taxon>Alkalicoccobacillus</taxon>
    </lineage>
</organism>
<protein>
    <submittedName>
        <fullName evidence="1">Uncharacterized protein</fullName>
    </submittedName>
</protein>
<dbReference type="OrthoDB" id="2885668at2"/>
<comment type="caution">
    <text evidence="1">The sequence shown here is derived from an EMBL/GenBank/DDBJ whole genome shotgun (WGS) entry which is preliminary data.</text>
</comment>
<dbReference type="Proteomes" id="UP000318521">
    <property type="component" value="Unassembled WGS sequence"/>
</dbReference>
<dbReference type="EMBL" id="VLXZ01000008">
    <property type="protein sequence ID" value="TSB45928.1"/>
    <property type="molecule type" value="Genomic_DNA"/>
</dbReference>
<accession>A0A553ZWT6</accession>
<reference evidence="1 2" key="1">
    <citation type="submission" date="2019-07" db="EMBL/GenBank/DDBJ databases">
        <authorList>
            <person name="Park Y.J."/>
            <person name="Jeong S.E."/>
            <person name="Jung H.S."/>
        </authorList>
    </citation>
    <scope>NUCLEOTIDE SEQUENCE [LARGE SCALE GENOMIC DNA]</scope>
    <source>
        <strain evidence="2">P16(2019)</strain>
    </source>
</reference>